<accession>A0A015UT12</accession>
<proteinExistence type="predicted"/>
<dbReference type="PATRIC" id="fig|1339315.3.peg.142"/>
<dbReference type="EMBL" id="JGCY01000054">
    <property type="protein sequence ID" value="EXY76958.1"/>
    <property type="molecule type" value="Genomic_DNA"/>
</dbReference>
<dbReference type="AlphaFoldDB" id="A0A015UT12"/>
<comment type="caution">
    <text evidence="1">The sequence shown here is derived from an EMBL/GenBank/DDBJ whole genome shotgun (WGS) entry which is preliminary data.</text>
</comment>
<protein>
    <submittedName>
        <fullName evidence="1">Uncharacterized protein</fullName>
    </submittedName>
</protein>
<dbReference type="RefSeq" id="WP_032586833.1">
    <property type="nucleotide sequence ID" value="NZ_JGCY01000054.1"/>
</dbReference>
<gene>
    <name evidence="1" type="ORF">M124_4144</name>
</gene>
<dbReference type="Proteomes" id="UP000020529">
    <property type="component" value="Unassembled WGS sequence"/>
</dbReference>
<evidence type="ECO:0000313" key="2">
    <source>
        <dbReference type="Proteomes" id="UP000020529"/>
    </source>
</evidence>
<organism evidence="1 2">
    <name type="scientific">Bacteroides fragilis str. 3988T(B)14</name>
    <dbReference type="NCBI Taxonomy" id="1339315"/>
    <lineage>
        <taxon>Bacteria</taxon>
        <taxon>Pseudomonadati</taxon>
        <taxon>Bacteroidota</taxon>
        <taxon>Bacteroidia</taxon>
        <taxon>Bacteroidales</taxon>
        <taxon>Bacteroidaceae</taxon>
        <taxon>Bacteroides</taxon>
    </lineage>
</organism>
<sequence length="218" mass="25841">MKIQLKHLQEKVSSHRQDYATINKSIVDKLNPSNLYRFFCLSLYRNDYYKVRWRIKDLAKHTREKESALKNFNKDIEAVLVRKRYPLPINHPLIEFTMRSLYCIPPIERPNFITLSHLFMKVDLNIKVKGYYIKLLLIAEDSKILLTPNKLADKLGVGKNSVENYNLDLYNAGLLKYLPYGFELTPNELLLDNDIAKQRKEWILQPPKDLFKMAFKHK</sequence>
<name>A0A015UT12_BACFG</name>
<reference evidence="1 2" key="1">
    <citation type="submission" date="2014-02" db="EMBL/GenBank/DDBJ databases">
        <authorList>
            <person name="Sears C."/>
            <person name="Carroll K."/>
            <person name="Sack B.R."/>
            <person name="Qadri F."/>
            <person name="Myers L.L."/>
            <person name="Chung G.-T."/>
            <person name="Escheverria P."/>
            <person name="Fraser C.M."/>
            <person name="Sadzewicz L."/>
            <person name="Shefchek K.A."/>
            <person name="Tallon L."/>
            <person name="Das S.P."/>
            <person name="Daugherty S."/>
            <person name="Mongodin E.F."/>
        </authorList>
    </citation>
    <scope>NUCLEOTIDE SEQUENCE [LARGE SCALE GENOMIC DNA]</scope>
    <source>
        <strain evidence="2">3988T(B)14</strain>
    </source>
</reference>
<evidence type="ECO:0000313" key="1">
    <source>
        <dbReference type="EMBL" id="EXY76958.1"/>
    </source>
</evidence>